<accession>A0ABW2IJC5</accession>
<keyword evidence="3" id="KW-1185">Reference proteome</keyword>
<keyword evidence="1" id="KW-0812">Transmembrane</keyword>
<reference evidence="3" key="1">
    <citation type="journal article" date="2019" name="Int. J. Syst. Evol. Microbiol.">
        <title>The Global Catalogue of Microorganisms (GCM) 10K type strain sequencing project: providing services to taxonomists for standard genome sequencing and annotation.</title>
        <authorList>
            <consortium name="The Broad Institute Genomics Platform"/>
            <consortium name="The Broad Institute Genome Sequencing Center for Infectious Disease"/>
            <person name="Wu L."/>
            <person name="Ma J."/>
        </authorList>
    </citation>
    <scope>NUCLEOTIDE SEQUENCE [LARGE SCALE GENOMIC DNA]</scope>
    <source>
        <strain evidence="3">CCUG 51308</strain>
    </source>
</reference>
<dbReference type="Proteomes" id="UP001596492">
    <property type="component" value="Unassembled WGS sequence"/>
</dbReference>
<evidence type="ECO:0000256" key="1">
    <source>
        <dbReference type="SAM" id="Phobius"/>
    </source>
</evidence>
<proteinExistence type="predicted"/>
<organism evidence="2 3">
    <name type="scientific">Hirschia litorea</name>
    <dbReference type="NCBI Taxonomy" id="1199156"/>
    <lineage>
        <taxon>Bacteria</taxon>
        <taxon>Pseudomonadati</taxon>
        <taxon>Pseudomonadota</taxon>
        <taxon>Alphaproteobacteria</taxon>
        <taxon>Hyphomonadales</taxon>
        <taxon>Hyphomonadaceae</taxon>
        <taxon>Hirschia</taxon>
    </lineage>
</organism>
<sequence length="46" mass="4982">MMVDTLQQPAVLWMVLAGAVIAVLVEAYKTSPDALWGDIFGDESND</sequence>
<protein>
    <submittedName>
        <fullName evidence="2">Uncharacterized protein</fullName>
    </submittedName>
</protein>
<keyword evidence="1" id="KW-1133">Transmembrane helix</keyword>
<comment type="caution">
    <text evidence="2">The sequence shown here is derived from an EMBL/GenBank/DDBJ whole genome shotgun (WGS) entry which is preliminary data.</text>
</comment>
<dbReference type="EMBL" id="JBHTBR010000002">
    <property type="protein sequence ID" value="MFC7290998.1"/>
    <property type="molecule type" value="Genomic_DNA"/>
</dbReference>
<name>A0ABW2IJC5_9PROT</name>
<feature type="transmembrane region" description="Helical" evidence="1">
    <location>
        <begin position="6"/>
        <end position="25"/>
    </location>
</feature>
<evidence type="ECO:0000313" key="3">
    <source>
        <dbReference type="Proteomes" id="UP001596492"/>
    </source>
</evidence>
<gene>
    <name evidence="2" type="ORF">ACFQS8_05180</name>
</gene>
<keyword evidence="1" id="KW-0472">Membrane</keyword>
<evidence type="ECO:0000313" key="2">
    <source>
        <dbReference type="EMBL" id="MFC7290998.1"/>
    </source>
</evidence>